<evidence type="ECO:0000313" key="4">
    <source>
        <dbReference type="EMBL" id="MBK0419068.1"/>
    </source>
</evidence>
<evidence type="ECO:0000313" key="5">
    <source>
        <dbReference type="Proteomes" id="UP000608530"/>
    </source>
</evidence>
<dbReference type="RefSeq" id="WP_200115206.1">
    <property type="nucleotide sequence ID" value="NZ_JAEHOH010000010.1"/>
</dbReference>
<accession>A0A934Q7U1</accession>
<proteinExistence type="predicted"/>
<keyword evidence="5" id="KW-1185">Reference proteome</keyword>
<dbReference type="InterPro" id="IPR007506">
    <property type="entry name" value="PMDh-L-like_dom"/>
</dbReference>
<sequence length="407" mass="43751">MILTPEEQHMLDSGGAVAAALREQMLVGEFFGARGFVEISNAHFTGDPEVFGTAGREYLEELVEGRGRCRIPTTRNAICVDLESMDELAQSTHLAEEELLVRKLLASLGAMAVNTCIGYQTVYQPQRGEHVAWGDTGTVAYANAVLGARTNYEAGSASLLAGITGRTPAYGFHLDENRAARYLVEVDAELTDPAHWGAVGALVGQRYRGYDNVAAIRVPAGSAPDTDDLKHLAAAIASYGSMAMFHVVGVTPEAPTLEEATRGNPLLAASSLSAAELDAFLEPGAGEAPSVTVFTAPQLSLFEVARIDQLMLGRRVADGTTMILTTNRMVGEEAERLGYAERLRAAGVKIIHDTCWYLMDPASQREEFGWSTLTTNSAKLANIVRAHGYQPSIRTTEDCIVISTEEI</sequence>
<evidence type="ECO:0000256" key="2">
    <source>
        <dbReference type="ARBA" id="ARBA00023239"/>
    </source>
</evidence>
<organism evidence="4 5">
    <name type="scientific">Leucobacter chromiisoli</name>
    <dbReference type="NCBI Taxonomy" id="2796471"/>
    <lineage>
        <taxon>Bacteria</taxon>
        <taxon>Bacillati</taxon>
        <taxon>Actinomycetota</taxon>
        <taxon>Actinomycetes</taxon>
        <taxon>Micrococcales</taxon>
        <taxon>Microbacteriaceae</taxon>
        <taxon>Leucobacter</taxon>
    </lineage>
</organism>
<evidence type="ECO:0000256" key="1">
    <source>
        <dbReference type="ARBA" id="ARBA00023004"/>
    </source>
</evidence>
<keyword evidence="1" id="KW-0408">Iron</keyword>
<dbReference type="GO" id="GO:0016829">
    <property type="term" value="F:lyase activity"/>
    <property type="evidence" value="ECO:0007669"/>
    <property type="project" value="UniProtKB-KW"/>
</dbReference>
<name>A0A934Q7U1_9MICO</name>
<comment type="caution">
    <text evidence="4">The sequence shown here is derived from an EMBL/GenBank/DDBJ whole genome shotgun (WGS) entry which is preliminary data.</text>
</comment>
<dbReference type="AlphaFoldDB" id="A0A934Q7U1"/>
<dbReference type="PANTHER" id="PTHR36577">
    <property type="entry name" value="DUF521 DOMAIN PROTEIN (AFU_ORTHOLOGUE AFUA_6G00490)"/>
    <property type="match status" value="1"/>
</dbReference>
<protein>
    <submittedName>
        <fullName evidence="4">DUF521 domain-containing protein</fullName>
    </submittedName>
</protein>
<dbReference type="PANTHER" id="PTHR36577:SF3">
    <property type="entry name" value="DUF521 DOMAIN PROTEIN (AFU_ORTHOLOGUE AFUA_6G00490)"/>
    <property type="match status" value="1"/>
</dbReference>
<evidence type="ECO:0000259" key="3">
    <source>
        <dbReference type="Pfam" id="PF04412"/>
    </source>
</evidence>
<gene>
    <name evidence="4" type="ORF">JD276_08470</name>
</gene>
<reference evidence="4" key="1">
    <citation type="submission" date="2020-12" db="EMBL/GenBank/DDBJ databases">
        <title>Leucobacter sp. CAS1, isolated from Chromium sludge.</title>
        <authorList>
            <person name="Xu Z."/>
        </authorList>
    </citation>
    <scope>NUCLEOTIDE SEQUENCE</scope>
    <source>
        <strain evidence="4">CSA1</strain>
    </source>
</reference>
<feature type="domain" description="Phosphomevalonate dehydratase large subunit-like" evidence="3">
    <location>
        <begin position="1"/>
        <end position="400"/>
    </location>
</feature>
<keyword evidence="2" id="KW-0456">Lyase</keyword>
<dbReference type="EMBL" id="JAEHOH010000010">
    <property type="protein sequence ID" value="MBK0419068.1"/>
    <property type="molecule type" value="Genomic_DNA"/>
</dbReference>
<dbReference type="Proteomes" id="UP000608530">
    <property type="component" value="Unassembled WGS sequence"/>
</dbReference>
<dbReference type="Pfam" id="PF04412">
    <property type="entry name" value="AcnX"/>
    <property type="match status" value="1"/>
</dbReference>